<feature type="binding site" evidence="8">
    <location>
        <position position="28"/>
    </location>
    <ligand>
        <name>[4Fe-4S] cluster</name>
        <dbReference type="ChEBI" id="CHEBI:49883"/>
        <note>4Fe-4S-S-AdoMet</note>
    </ligand>
</feature>
<dbReference type="HAMAP" id="MF_00660">
    <property type="entry name" value="PqqE"/>
    <property type="match status" value="1"/>
</dbReference>
<dbReference type="CDD" id="cd01335">
    <property type="entry name" value="Radical_SAM"/>
    <property type="match status" value="1"/>
</dbReference>
<dbReference type="InterPro" id="IPR058240">
    <property type="entry name" value="rSAM_sf"/>
</dbReference>
<dbReference type="InterPro" id="IPR017200">
    <property type="entry name" value="PqqE-like"/>
</dbReference>
<dbReference type="NCBIfam" id="TIGR02109">
    <property type="entry name" value="PQQ_syn_pqqE"/>
    <property type="match status" value="1"/>
</dbReference>
<keyword evidence="5 8" id="KW-0560">Oxidoreductase</keyword>
<dbReference type="EC" id="1.21.98.4" evidence="8"/>
<dbReference type="PIRSF" id="PIRSF037420">
    <property type="entry name" value="PQQ_syn_pqqE"/>
    <property type="match status" value="1"/>
</dbReference>
<evidence type="ECO:0000256" key="5">
    <source>
        <dbReference type="ARBA" id="ARBA00023002"/>
    </source>
</evidence>
<comment type="catalytic activity">
    <reaction evidence="8">
        <text>[PQQ precursor protein] + S-adenosyl-L-methionine = E-Y cross-linked-[PQQ precursor protein] + 5'-deoxyadenosine + L-methionine + H(+)</text>
        <dbReference type="Rhea" id="RHEA:56836"/>
        <dbReference type="Rhea" id="RHEA-COMP:14800"/>
        <dbReference type="Rhea" id="RHEA-COMP:14801"/>
        <dbReference type="ChEBI" id="CHEBI:15378"/>
        <dbReference type="ChEBI" id="CHEBI:17319"/>
        <dbReference type="ChEBI" id="CHEBI:57844"/>
        <dbReference type="ChEBI" id="CHEBI:59789"/>
        <dbReference type="ChEBI" id="CHEBI:141026"/>
        <dbReference type="ChEBI" id="CHEBI:141027"/>
        <dbReference type="EC" id="1.21.98.4"/>
    </reaction>
</comment>
<dbReference type="SUPFAM" id="SSF102114">
    <property type="entry name" value="Radical SAM enzymes"/>
    <property type="match status" value="1"/>
</dbReference>
<keyword evidence="1 8" id="KW-0004">4Fe-4S</keyword>
<feature type="binding site" evidence="8">
    <location>
        <position position="21"/>
    </location>
    <ligand>
        <name>[4Fe-4S] cluster</name>
        <dbReference type="ChEBI" id="CHEBI:49883"/>
        <note>4Fe-4S-S-AdoMet</note>
    </ligand>
</feature>
<keyword evidence="6 8" id="KW-0408">Iron</keyword>
<evidence type="ECO:0000256" key="6">
    <source>
        <dbReference type="ARBA" id="ARBA00023004"/>
    </source>
</evidence>
<dbReference type="EMBL" id="BAAAZO010000010">
    <property type="protein sequence ID" value="GAA3627690.1"/>
    <property type="molecule type" value="Genomic_DNA"/>
</dbReference>
<dbReference type="PANTHER" id="PTHR11228">
    <property type="entry name" value="RADICAL SAM DOMAIN PROTEIN"/>
    <property type="match status" value="1"/>
</dbReference>
<dbReference type="InterPro" id="IPR013785">
    <property type="entry name" value="Aldolase_TIM"/>
</dbReference>
<dbReference type="PROSITE" id="PS51918">
    <property type="entry name" value="RADICAL_SAM"/>
    <property type="match status" value="1"/>
</dbReference>
<dbReference type="InterPro" id="IPR006638">
    <property type="entry name" value="Elp3/MiaA/NifB-like_rSAM"/>
</dbReference>
<sequence length="362" mass="39831">MTDDPMVDAPFGLLAELTYRCPLACAYCSNPLNLDDYTEELGPADWIRVLTQARDLGVLQCHLSGGEPLLRRDLPEIVAAAHGLGLYTNLVTSAVGFGRRKAEQLRAAGLDHVQVSIQADAPALSDRIAGLRSFDRKIDAMRLVKELGWPLTVNVVLHRQNIDRIAEVLELAQEAGADRVELANTQYYGWAWRNRDALLPSREQLAQAELVVREARERLPMDVLYVIPDYYSRYPKPCMGGWASRQLTVTPNGDVLPCPAAQSLPLPRASVREASLAQIWADSPVMNAFRGTSWMPDPCHSCERREIDFGGCRCQAFQLTGDAARTDPVCHLSPDHALVTDAVRAANPGAPAGNLVPRPHRA</sequence>
<dbReference type="InterPro" id="IPR011843">
    <property type="entry name" value="PQQ_synth_PqqE_bac"/>
</dbReference>
<dbReference type="Pfam" id="PF04055">
    <property type="entry name" value="Radical_SAM"/>
    <property type="match status" value="1"/>
</dbReference>
<keyword evidence="3 8" id="KW-0479">Metal-binding</keyword>
<dbReference type="SFLD" id="SFLDF00280">
    <property type="entry name" value="coenzyme_PQQ_synthesis_protein"/>
    <property type="match status" value="1"/>
</dbReference>
<comment type="function">
    <text evidence="8">Catalyzes the cross-linking of a glutamate residue and a tyrosine residue in the PqqA protein as part of the biosynthesis of pyrroloquinoline quinone (PQQ).</text>
</comment>
<comment type="similarity">
    <text evidence="8">Belongs to the radical SAM superfamily. PqqE family.</text>
</comment>
<comment type="cofactor">
    <cofactor evidence="8">
        <name>[4Fe-4S] cluster</name>
        <dbReference type="ChEBI" id="CHEBI:49883"/>
    </cofactor>
    <text evidence="8">Binds 1 [4Fe-4S] cluster. The cluster is coordinated with 3 cysteines and an exchangeable S-adenosyl-L-methionine.</text>
</comment>
<dbReference type="Pfam" id="PF13186">
    <property type="entry name" value="SPASM"/>
    <property type="match status" value="1"/>
</dbReference>
<organism evidence="10 11">
    <name type="scientific">Kineosporia mesophila</name>
    <dbReference type="NCBI Taxonomy" id="566012"/>
    <lineage>
        <taxon>Bacteria</taxon>
        <taxon>Bacillati</taxon>
        <taxon>Actinomycetota</taxon>
        <taxon>Actinomycetes</taxon>
        <taxon>Kineosporiales</taxon>
        <taxon>Kineosporiaceae</taxon>
        <taxon>Kineosporia</taxon>
    </lineage>
</organism>
<dbReference type="Gene3D" id="3.20.20.70">
    <property type="entry name" value="Aldolase class I"/>
    <property type="match status" value="1"/>
</dbReference>
<dbReference type="CDD" id="cd21119">
    <property type="entry name" value="SPASM_PqqE"/>
    <property type="match status" value="1"/>
</dbReference>
<feature type="domain" description="Radical SAM core" evidence="9">
    <location>
        <begin position="7"/>
        <end position="222"/>
    </location>
</feature>
<comment type="pathway">
    <text evidence="8">Cofactor biosynthesis; pyrroloquinoline quinone biosynthesis.</text>
</comment>
<evidence type="ECO:0000256" key="7">
    <source>
        <dbReference type="ARBA" id="ARBA00023014"/>
    </source>
</evidence>
<evidence type="ECO:0000259" key="9">
    <source>
        <dbReference type="PROSITE" id="PS51918"/>
    </source>
</evidence>
<evidence type="ECO:0000256" key="1">
    <source>
        <dbReference type="ARBA" id="ARBA00022485"/>
    </source>
</evidence>
<keyword evidence="4 8" id="KW-0884">PQQ biosynthesis</keyword>
<protein>
    <recommendedName>
        <fullName evidence="8">PqqA peptide cyclase</fullName>
        <ecNumber evidence="8">1.21.98.4</ecNumber>
    </recommendedName>
    <alternativeName>
        <fullName evidence="8">Coenzyme PQQ synthesis protein E</fullName>
    </alternativeName>
</protein>
<comment type="subunit">
    <text evidence="8">Interacts with PqqD. The interaction is necessary for activity of PqqE.</text>
</comment>
<dbReference type="InterPro" id="IPR007197">
    <property type="entry name" value="rSAM"/>
</dbReference>
<feature type="binding site" evidence="8">
    <location>
        <position position="25"/>
    </location>
    <ligand>
        <name>[4Fe-4S] cluster</name>
        <dbReference type="ChEBI" id="CHEBI:49883"/>
        <note>4Fe-4S-S-AdoMet</note>
    </ligand>
</feature>
<dbReference type="Proteomes" id="UP001501074">
    <property type="component" value="Unassembled WGS sequence"/>
</dbReference>
<keyword evidence="11" id="KW-1185">Reference proteome</keyword>
<evidence type="ECO:0000313" key="11">
    <source>
        <dbReference type="Proteomes" id="UP001501074"/>
    </source>
</evidence>
<proteinExistence type="inferred from homology"/>
<evidence type="ECO:0000256" key="4">
    <source>
        <dbReference type="ARBA" id="ARBA00022905"/>
    </source>
</evidence>
<keyword evidence="7 8" id="KW-0411">Iron-sulfur</keyword>
<gene>
    <name evidence="8 10" type="primary">pqqE</name>
    <name evidence="10" type="ORF">GCM10022223_51240</name>
</gene>
<accession>A0ABP7A9Q8</accession>
<evidence type="ECO:0000256" key="3">
    <source>
        <dbReference type="ARBA" id="ARBA00022723"/>
    </source>
</evidence>
<dbReference type="SFLD" id="SFLDG01386">
    <property type="entry name" value="main_SPASM_domain-containing"/>
    <property type="match status" value="1"/>
</dbReference>
<dbReference type="SFLD" id="SFLDG01067">
    <property type="entry name" value="SPASM/twitch_domain_containing"/>
    <property type="match status" value="1"/>
</dbReference>
<dbReference type="SMART" id="SM00729">
    <property type="entry name" value="Elp3"/>
    <property type="match status" value="1"/>
</dbReference>
<dbReference type="InterPro" id="IPR050377">
    <property type="entry name" value="Radical_SAM_PqqE_MftC-like"/>
</dbReference>
<dbReference type="InterPro" id="IPR023885">
    <property type="entry name" value="4Fe4S-binding_SPASM_dom"/>
</dbReference>
<evidence type="ECO:0000313" key="10">
    <source>
        <dbReference type="EMBL" id="GAA3627690.1"/>
    </source>
</evidence>
<dbReference type="PANTHER" id="PTHR11228:SF7">
    <property type="entry name" value="PQQA PEPTIDE CYCLASE"/>
    <property type="match status" value="1"/>
</dbReference>
<keyword evidence="2 8" id="KW-0949">S-adenosyl-L-methionine</keyword>
<name>A0ABP7A9Q8_9ACTN</name>
<dbReference type="NCBIfam" id="TIGR04085">
    <property type="entry name" value="rSAM_more_4Fe4S"/>
    <property type="match status" value="1"/>
</dbReference>
<evidence type="ECO:0000256" key="2">
    <source>
        <dbReference type="ARBA" id="ARBA00022691"/>
    </source>
</evidence>
<evidence type="ECO:0000256" key="8">
    <source>
        <dbReference type="HAMAP-Rule" id="MF_00660"/>
    </source>
</evidence>
<comment type="caution">
    <text evidence="10">The sequence shown here is derived from an EMBL/GenBank/DDBJ whole genome shotgun (WGS) entry which is preliminary data.</text>
</comment>
<reference evidence="11" key="1">
    <citation type="journal article" date="2019" name="Int. J. Syst. Evol. Microbiol.">
        <title>The Global Catalogue of Microorganisms (GCM) 10K type strain sequencing project: providing services to taxonomists for standard genome sequencing and annotation.</title>
        <authorList>
            <consortium name="The Broad Institute Genomics Platform"/>
            <consortium name="The Broad Institute Genome Sequencing Center for Infectious Disease"/>
            <person name="Wu L."/>
            <person name="Ma J."/>
        </authorList>
    </citation>
    <scope>NUCLEOTIDE SEQUENCE [LARGE SCALE GENOMIC DNA]</scope>
    <source>
        <strain evidence="11">JCM 16902</strain>
    </source>
</reference>
<dbReference type="SFLD" id="SFLDS00029">
    <property type="entry name" value="Radical_SAM"/>
    <property type="match status" value="1"/>
</dbReference>